<keyword evidence="3" id="KW-0597">Phosphoprotein</keyword>
<dbReference type="Pfam" id="PF02518">
    <property type="entry name" value="HATPase_c"/>
    <property type="match status" value="1"/>
</dbReference>
<dbReference type="Gene3D" id="3.30.450.20">
    <property type="entry name" value="PAS domain"/>
    <property type="match status" value="1"/>
</dbReference>
<evidence type="ECO:0000313" key="8">
    <source>
        <dbReference type="EMBL" id="XDO95056.1"/>
    </source>
</evidence>
<dbReference type="EMBL" id="CP158375">
    <property type="protein sequence ID" value="XDO95056.1"/>
    <property type="molecule type" value="Genomic_DNA"/>
</dbReference>
<dbReference type="InterPro" id="IPR003594">
    <property type="entry name" value="HATPase_dom"/>
</dbReference>
<dbReference type="InterPro" id="IPR005467">
    <property type="entry name" value="His_kinase_dom"/>
</dbReference>
<evidence type="ECO:0000259" key="7">
    <source>
        <dbReference type="PROSITE" id="PS50109"/>
    </source>
</evidence>
<keyword evidence="5" id="KW-0418">Kinase</keyword>
<protein>
    <recommendedName>
        <fullName evidence="2">histidine kinase</fullName>
        <ecNumber evidence="2">2.7.13.3</ecNumber>
    </recommendedName>
</protein>
<sequence>MAPFSPSDLILAATAGAVSLAVCATLWSVAQRRRHEEQMAGLKRQLRDAQTLTSAAQASAEAFDSALIAIDDGEAMLASGIDSLIACAAVFGIDRPEAQAVVNAVMRAEPDHAKRLRALFDRGEPCAFEARGPKGAVSVEGRAAGAIAWLRLTALDEDEGLPTAARFAAFLDARRDPAWIAGGDGALQWANAAWLRAVGAASFADAVARQLSFDRPAEALASEAANLGKKREAVRHVPIEGRRRAFKFIADPLEGGGAGVWSVDVSELESVREAFKKHVEAHDETLNYIGDAVAIFSQQRRLSFHNTAFAELWGLEPAWLADSPTHSEILDRLRQRRRLPETVDYAKWKASELAHYEDIRPQADDMWTVPDGRTLKVVRQPHPLGGMLVLYSDITGELRLKAQYNALIQVQQATLDKLTDAVSVFGSDGRLRLHNDAFARFWNVGAADLEAAGDFERVVELCQHRIHDLQFWRELKGRVADPDPQARAPISGEIKDSDSRIIAYQSRPLPDGATLIAFSDITDTRQLEQAVADRSMALAEAQRLKRDFVGNVSYELRTPLTTIIGYSELLEHMGESMPERARAHLSSVRTAASQLARSIDDVLDMAQIDADEMALDVQDIRVYDLLADAEARWIERAQGGRITLDLSCDPAVGLIRGDPKRLGQVLDHLMENALLQTPQGGKVTLSATRAVGEMRLQVADTGRGIPFHVQAHIFDRFVDRDRGGPGLGLALVKALVELHGGWVALESEPGAGAVFTCHLPEAVLSGAAQPELAFKT</sequence>
<dbReference type="SUPFAM" id="SSF47384">
    <property type="entry name" value="Homodimeric domain of signal transducing histidine kinase"/>
    <property type="match status" value="1"/>
</dbReference>
<dbReference type="SUPFAM" id="SSF55785">
    <property type="entry name" value="PYP-like sensor domain (PAS domain)"/>
    <property type="match status" value="2"/>
</dbReference>
<dbReference type="Pfam" id="PF12860">
    <property type="entry name" value="PAS_7"/>
    <property type="match status" value="2"/>
</dbReference>
<dbReference type="InterPro" id="IPR004358">
    <property type="entry name" value="Sig_transdc_His_kin-like_C"/>
</dbReference>
<dbReference type="InterPro" id="IPR035965">
    <property type="entry name" value="PAS-like_dom_sf"/>
</dbReference>
<comment type="catalytic activity">
    <reaction evidence="1">
        <text>ATP + protein L-histidine = ADP + protein N-phospho-L-histidine.</text>
        <dbReference type="EC" id="2.7.13.3"/>
    </reaction>
</comment>
<proteinExistence type="predicted"/>
<organism evidence="8">
    <name type="scientific">Caulobacter sp. 73W</name>
    <dbReference type="NCBI Taxonomy" id="3161137"/>
    <lineage>
        <taxon>Bacteria</taxon>
        <taxon>Pseudomonadati</taxon>
        <taxon>Pseudomonadota</taxon>
        <taxon>Alphaproteobacteria</taxon>
        <taxon>Caulobacterales</taxon>
        <taxon>Caulobacteraceae</taxon>
        <taxon>Caulobacter</taxon>
    </lineage>
</organism>
<evidence type="ECO:0000256" key="2">
    <source>
        <dbReference type="ARBA" id="ARBA00012438"/>
    </source>
</evidence>
<dbReference type="RefSeq" id="WP_369057910.1">
    <property type="nucleotide sequence ID" value="NZ_CP158375.1"/>
</dbReference>
<dbReference type="PANTHER" id="PTHR43711:SF1">
    <property type="entry name" value="HISTIDINE KINASE 1"/>
    <property type="match status" value="1"/>
</dbReference>
<dbReference type="Pfam" id="PF00512">
    <property type="entry name" value="HisKA"/>
    <property type="match status" value="1"/>
</dbReference>
<dbReference type="InterPro" id="IPR036097">
    <property type="entry name" value="HisK_dim/P_sf"/>
</dbReference>
<name>A0AB39KMK9_9CAUL</name>
<evidence type="ECO:0000256" key="1">
    <source>
        <dbReference type="ARBA" id="ARBA00000085"/>
    </source>
</evidence>
<dbReference type="InterPro" id="IPR036890">
    <property type="entry name" value="HATPase_C_sf"/>
</dbReference>
<dbReference type="PROSITE" id="PS50109">
    <property type="entry name" value="HIS_KIN"/>
    <property type="match status" value="1"/>
</dbReference>
<dbReference type="Gene3D" id="1.10.287.130">
    <property type="match status" value="1"/>
</dbReference>
<dbReference type="PRINTS" id="PR00344">
    <property type="entry name" value="BCTRLSENSOR"/>
</dbReference>
<dbReference type="InterPro" id="IPR003661">
    <property type="entry name" value="HisK_dim/P_dom"/>
</dbReference>
<dbReference type="AlphaFoldDB" id="A0AB39KMK9"/>
<reference evidence="8" key="1">
    <citation type="submission" date="2024-06" db="EMBL/GenBank/DDBJ databases">
        <title>Caulobacter inopinatus, sp. nov.</title>
        <authorList>
            <person name="Donachie S.P."/>
        </authorList>
    </citation>
    <scope>NUCLEOTIDE SEQUENCE</scope>
    <source>
        <strain evidence="8">73W</strain>
    </source>
</reference>
<dbReference type="GO" id="GO:0000155">
    <property type="term" value="F:phosphorelay sensor kinase activity"/>
    <property type="evidence" value="ECO:0007669"/>
    <property type="project" value="InterPro"/>
</dbReference>
<keyword evidence="4" id="KW-0808">Transferase</keyword>
<dbReference type="EC" id="2.7.13.3" evidence="2"/>
<evidence type="ECO:0000256" key="6">
    <source>
        <dbReference type="ARBA" id="ARBA00023012"/>
    </source>
</evidence>
<keyword evidence="8" id="KW-0547">Nucleotide-binding</keyword>
<keyword evidence="6" id="KW-0902">Two-component regulatory system</keyword>
<dbReference type="PANTHER" id="PTHR43711">
    <property type="entry name" value="TWO-COMPONENT HISTIDINE KINASE"/>
    <property type="match status" value="1"/>
</dbReference>
<keyword evidence="8" id="KW-0067">ATP-binding</keyword>
<evidence type="ECO:0000256" key="5">
    <source>
        <dbReference type="ARBA" id="ARBA00022777"/>
    </source>
</evidence>
<gene>
    <name evidence="8" type="ORF">ABOZ73_09455</name>
</gene>
<accession>A0AB39KMK9</accession>
<dbReference type="SUPFAM" id="SSF55874">
    <property type="entry name" value="ATPase domain of HSP90 chaperone/DNA topoisomerase II/histidine kinase"/>
    <property type="match status" value="1"/>
</dbReference>
<dbReference type="GO" id="GO:0005524">
    <property type="term" value="F:ATP binding"/>
    <property type="evidence" value="ECO:0007669"/>
    <property type="project" value="UniProtKB-KW"/>
</dbReference>
<dbReference type="SMART" id="SM00387">
    <property type="entry name" value="HATPase_c"/>
    <property type="match status" value="1"/>
</dbReference>
<dbReference type="CDD" id="cd00082">
    <property type="entry name" value="HisKA"/>
    <property type="match status" value="1"/>
</dbReference>
<dbReference type="CDD" id="cd00075">
    <property type="entry name" value="HATPase"/>
    <property type="match status" value="1"/>
</dbReference>
<dbReference type="Gene3D" id="3.30.565.10">
    <property type="entry name" value="Histidine kinase-like ATPase, C-terminal domain"/>
    <property type="match status" value="1"/>
</dbReference>
<dbReference type="SMART" id="SM00388">
    <property type="entry name" value="HisKA"/>
    <property type="match status" value="1"/>
</dbReference>
<evidence type="ECO:0000256" key="4">
    <source>
        <dbReference type="ARBA" id="ARBA00022679"/>
    </source>
</evidence>
<dbReference type="InterPro" id="IPR050736">
    <property type="entry name" value="Sensor_HK_Regulatory"/>
</dbReference>
<feature type="domain" description="Histidine kinase" evidence="7">
    <location>
        <begin position="551"/>
        <end position="763"/>
    </location>
</feature>
<evidence type="ECO:0000256" key="3">
    <source>
        <dbReference type="ARBA" id="ARBA00022553"/>
    </source>
</evidence>